<dbReference type="OrthoDB" id="150227at2"/>
<evidence type="ECO:0000256" key="1">
    <source>
        <dbReference type="ARBA" id="ARBA00012220"/>
    </source>
</evidence>
<dbReference type="Pfam" id="PF04107">
    <property type="entry name" value="GCS2"/>
    <property type="match status" value="1"/>
</dbReference>
<dbReference type="PANTHER" id="PTHR34378:SF1">
    <property type="entry name" value="GLUTAMATE--CYSTEINE LIGASE, CHLOROPLASTIC"/>
    <property type="match status" value="1"/>
</dbReference>
<proteinExistence type="predicted"/>
<accession>A0A380KZF3</accession>
<reference evidence="6" key="1">
    <citation type="submission" date="2018-06" db="EMBL/GenBank/DDBJ databases">
        <authorList>
            <consortium name="Pathogen Informatics"/>
            <person name="Doyle S."/>
        </authorList>
    </citation>
    <scope>NUCLEOTIDE SEQUENCE [LARGE SCALE GENOMIC DNA]</scope>
    <source>
        <strain evidence="6">NCTC13765</strain>
    </source>
</reference>
<evidence type="ECO:0000313" key="7">
    <source>
        <dbReference type="Proteomes" id="UP000254634"/>
    </source>
</evidence>
<dbReference type="GO" id="GO:0006750">
    <property type="term" value="P:glutathione biosynthetic process"/>
    <property type="evidence" value="ECO:0007669"/>
    <property type="project" value="InterPro"/>
</dbReference>
<comment type="catalytic activity">
    <reaction evidence="5">
        <text>L-cysteine + L-glutamate + ATP = gamma-L-glutamyl-L-cysteine + ADP + phosphate + H(+)</text>
        <dbReference type="Rhea" id="RHEA:13285"/>
        <dbReference type="ChEBI" id="CHEBI:15378"/>
        <dbReference type="ChEBI" id="CHEBI:29985"/>
        <dbReference type="ChEBI" id="CHEBI:30616"/>
        <dbReference type="ChEBI" id="CHEBI:35235"/>
        <dbReference type="ChEBI" id="CHEBI:43474"/>
        <dbReference type="ChEBI" id="CHEBI:58173"/>
        <dbReference type="ChEBI" id="CHEBI:456216"/>
        <dbReference type="EC" id="6.3.2.2"/>
    </reaction>
</comment>
<dbReference type="AlphaFoldDB" id="A0A380KZF3"/>
<evidence type="ECO:0000256" key="5">
    <source>
        <dbReference type="ARBA" id="ARBA00048819"/>
    </source>
</evidence>
<dbReference type="SUPFAM" id="SSF55931">
    <property type="entry name" value="Glutamine synthetase/guanido kinase"/>
    <property type="match status" value="1"/>
</dbReference>
<evidence type="ECO:0000256" key="3">
    <source>
        <dbReference type="ARBA" id="ARBA00022741"/>
    </source>
</evidence>
<protein>
    <recommendedName>
        <fullName evidence="1">glutamate--cysteine ligase</fullName>
        <ecNumber evidence="1">6.3.2.2</ecNumber>
    </recommendedName>
</protein>
<evidence type="ECO:0000313" key="6">
    <source>
        <dbReference type="EMBL" id="SUN76941.1"/>
    </source>
</evidence>
<keyword evidence="3" id="KW-0547">Nucleotide-binding</keyword>
<dbReference type="RefSeq" id="WP_018371782.1">
    <property type="nucleotide sequence ID" value="NZ_UHFR01000005.1"/>
</dbReference>
<organism evidence="6 7">
    <name type="scientific">Streptococcus massiliensis</name>
    <dbReference type="NCBI Taxonomy" id="313439"/>
    <lineage>
        <taxon>Bacteria</taxon>
        <taxon>Bacillati</taxon>
        <taxon>Bacillota</taxon>
        <taxon>Bacilli</taxon>
        <taxon>Lactobacillales</taxon>
        <taxon>Streptococcaceae</taxon>
        <taxon>Streptococcus</taxon>
    </lineage>
</organism>
<dbReference type="InterPro" id="IPR006336">
    <property type="entry name" value="GCS2"/>
</dbReference>
<name>A0A380KZF3_9STRE</name>
<sequence length="421" mass="48275">MSKSAIILLKEHYLSHLKENPELLIGIELELPIVNTKREAVDLAVSKALLHHLVTTLDFDVEKYDLDGNPIQLVKEESQDRILFEVSYTTLEFAFGPVKTLLEVEKRFETYLSVIQDFLCERGHLIVGQGLNPQWATNDNQPVKSPRYQMLMDYLALGKNYSQLHSFPQYGAFICGSQVQLDVSRSNFYQVINAFNQIEAAKAYLFANSTFDGTDWDTRISRDIFWEASMHGLLTENVGVNAVDFATEEDFFDYLSQSAMFTVQRQGRDYYFPPVSVVDYFSKAKFEAVDLHGDKTILQPLESDIESHRSYQFQSLTKRGTVEFRSVCAQPLDRTFAPAAFHLGLLVELETLEHYLATAPFFTKWGRNYKALRRQFSKKELTAEEKSSIQSFSKDLLKIAKNGLLTRGFGEELYLSKIQLH</sequence>
<dbReference type="InterPro" id="IPR035434">
    <property type="entry name" value="GCL_bact_plant"/>
</dbReference>
<dbReference type="Proteomes" id="UP000254634">
    <property type="component" value="Unassembled WGS sequence"/>
</dbReference>
<evidence type="ECO:0000256" key="4">
    <source>
        <dbReference type="ARBA" id="ARBA00022840"/>
    </source>
</evidence>
<dbReference type="GO" id="GO:0004357">
    <property type="term" value="F:glutamate-cysteine ligase activity"/>
    <property type="evidence" value="ECO:0007669"/>
    <property type="project" value="UniProtKB-EC"/>
</dbReference>
<dbReference type="STRING" id="1123307.GCA_000380065_01081"/>
<evidence type="ECO:0000256" key="2">
    <source>
        <dbReference type="ARBA" id="ARBA00022598"/>
    </source>
</evidence>
<dbReference type="EMBL" id="UHFR01000005">
    <property type="protein sequence ID" value="SUN76941.1"/>
    <property type="molecule type" value="Genomic_DNA"/>
</dbReference>
<keyword evidence="4" id="KW-0067">ATP-binding</keyword>
<dbReference type="Gene3D" id="3.30.590.20">
    <property type="match status" value="1"/>
</dbReference>
<keyword evidence="7" id="KW-1185">Reference proteome</keyword>
<gene>
    <name evidence="6" type="ORF">NCTC13765_01443</name>
</gene>
<dbReference type="EC" id="6.3.2.2" evidence="1"/>
<dbReference type="InterPro" id="IPR014746">
    <property type="entry name" value="Gln_synth/guanido_kin_cat_dom"/>
</dbReference>
<dbReference type="GO" id="GO:0005524">
    <property type="term" value="F:ATP binding"/>
    <property type="evidence" value="ECO:0007669"/>
    <property type="project" value="UniProtKB-KW"/>
</dbReference>
<keyword evidence="2" id="KW-0436">Ligase</keyword>
<dbReference type="PANTHER" id="PTHR34378">
    <property type="entry name" value="GLUTAMATE--CYSTEINE LIGASE, CHLOROPLASTIC"/>
    <property type="match status" value="1"/>
</dbReference>